<protein>
    <submittedName>
        <fullName evidence="5">tRNA-intron endonuclease</fullName>
    </submittedName>
</protein>
<keyword evidence="6" id="KW-1185">Reference proteome</keyword>
<accession>F0XQJ9</accession>
<dbReference type="HOGENOM" id="CLU_083361_1_0_1"/>
<dbReference type="GO" id="GO:0000213">
    <property type="term" value="F:tRNA-intron lyase activity"/>
    <property type="evidence" value="ECO:0007669"/>
    <property type="project" value="TreeGrafter"/>
</dbReference>
<keyword evidence="5" id="KW-0378">Hydrolase</keyword>
<dbReference type="eggNOG" id="ENOG502SC4F">
    <property type="taxonomic scope" value="Eukaryota"/>
</dbReference>
<feature type="domain" description="tRNA-splicing endonuclease subunit Sen15" evidence="4">
    <location>
        <begin position="17"/>
        <end position="188"/>
    </location>
</feature>
<dbReference type="InParanoid" id="F0XQJ9"/>
<dbReference type="PANTHER" id="PTHR28518:SF1">
    <property type="entry name" value="TRNA-SPLICING ENDONUCLEASE SUBUNIT SEN15"/>
    <property type="match status" value="1"/>
</dbReference>
<dbReference type="OrthoDB" id="10002170at2759"/>
<dbReference type="GeneID" id="25980996"/>
<comment type="similarity">
    <text evidence="1">Belongs to the SEN15 family.</text>
</comment>
<dbReference type="EMBL" id="GL629801">
    <property type="protein sequence ID" value="EFX00448.1"/>
    <property type="molecule type" value="Genomic_DNA"/>
</dbReference>
<dbReference type="GO" id="GO:0003676">
    <property type="term" value="F:nucleic acid binding"/>
    <property type="evidence" value="ECO:0007669"/>
    <property type="project" value="InterPro"/>
</dbReference>
<dbReference type="AlphaFoldDB" id="F0XQJ9"/>
<dbReference type="InterPro" id="IPR018593">
    <property type="entry name" value="tRNA-endonuc_su_Sen15"/>
</dbReference>
<dbReference type="GO" id="GO:0000214">
    <property type="term" value="C:tRNA-intron endonuclease complex"/>
    <property type="evidence" value="ECO:0007669"/>
    <property type="project" value="InterPro"/>
</dbReference>
<keyword evidence="5" id="KW-0540">Nuclease</keyword>
<sequence>MTAGRSRSHFRQLANVVRNNLENQQDWTQLQTHGDDYEPDNEQDDGGGSGSGTGTGGKRILLSGLPPRRVYIHPDEQIELMRAERALGNGRRIAQPPEHEWVLPMHLAETPTISQFAAIFDSIDPLPPAAVEAEAASPDEGQEEETAAQWKKWRNAKRSKRLLLAIVQDDSTVVYYVMQDGIVKPRQN</sequence>
<keyword evidence="5" id="KW-0255">Endonuclease</keyword>
<keyword evidence="2" id="KW-0819">tRNA processing</keyword>
<dbReference type="STRING" id="655863.F0XQJ9"/>
<evidence type="ECO:0000313" key="6">
    <source>
        <dbReference type="Proteomes" id="UP000007796"/>
    </source>
</evidence>
<feature type="compositionally biased region" description="Gly residues" evidence="3">
    <location>
        <begin position="46"/>
        <end position="57"/>
    </location>
</feature>
<dbReference type="Gene3D" id="3.40.1350.10">
    <property type="match status" value="1"/>
</dbReference>
<dbReference type="InterPro" id="IPR011856">
    <property type="entry name" value="tRNA_endonuc-like_dom_sf"/>
</dbReference>
<gene>
    <name evidence="5" type="ORF">CMQ_7450</name>
</gene>
<evidence type="ECO:0000256" key="2">
    <source>
        <dbReference type="ARBA" id="ARBA00022694"/>
    </source>
</evidence>
<dbReference type="Pfam" id="PF09631">
    <property type="entry name" value="Sen15"/>
    <property type="match status" value="1"/>
</dbReference>
<evidence type="ECO:0000256" key="3">
    <source>
        <dbReference type="SAM" id="MobiDB-lite"/>
    </source>
</evidence>
<dbReference type="InterPro" id="IPR036167">
    <property type="entry name" value="tRNA_intron_Endo_cat-like_sf"/>
</dbReference>
<feature type="compositionally biased region" description="Basic residues" evidence="3">
    <location>
        <begin position="1"/>
        <end position="10"/>
    </location>
</feature>
<dbReference type="InterPro" id="IPR042777">
    <property type="entry name" value="Sen15_fungi"/>
</dbReference>
<organism evidence="6">
    <name type="scientific">Grosmannia clavigera (strain kw1407 / UAMH 11150)</name>
    <name type="common">Blue stain fungus</name>
    <name type="synonym">Graphiocladiella clavigera</name>
    <dbReference type="NCBI Taxonomy" id="655863"/>
    <lineage>
        <taxon>Eukaryota</taxon>
        <taxon>Fungi</taxon>
        <taxon>Dikarya</taxon>
        <taxon>Ascomycota</taxon>
        <taxon>Pezizomycotina</taxon>
        <taxon>Sordariomycetes</taxon>
        <taxon>Sordariomycetidae</taxon>
        <taxon>Ophiostomatales</taxon>
        <taxon>Ophiostomataceae</taxon>
        <taxon>Leptographium</taxon>
    </lineage>
</organism>
<dbReference type="GO" id="GO:0000379">
    <property type="term" value="P:tRNA-type intron splice site recognition and cleavage"/>
    <property type="evidence" value="ECO:0007669"/>
    <property type="project" value="InterPro"/>
</dbReference>
<reference evidence="5 6" key="1">
    <citation type="journal article" date="2011" name="Proc. Natl. Acad. Sci. U.S.A.">
        <title>Genome and transcriptome analyses of the mountain pine beetle-fungal symbiont Grosmannia clavigera, a lodgepole pine pathogen.</title>
        <authorList>
            <person name="DiGuistini S."/>
            <person name="Wang Y."/>
            <person name="Liao N.Y."/>
            <person name="Taylor G."/>
            <person name="Tanguay P."/>
            <person name="Feau N."/>
            <person name="Henrissat B."/>
            <person name="Chan S.K."/>
            <person name="Hesse-Orce U."/>
            <person name="Alamouti S.M."/>
            <person name="Tsui C.K.M."/>
            <person name="Docking R.T."/>
            <person name="Levasseur A."/>
            <person name="Haridas S."/>
            <person name="Robertson G."/>
            <person name="Birol I."/>
            <person name="Holt R.A."/>
            <person name="Marra M.A."/>
            <person name="Hamelin R.C."/>
            <person name="Hirst M."/>
            <person name="Jones S.J.M."/>
            <person name="Bohlmann J."/>
            <person name="Breuil C."/>
        </authorList>
    </citation>
    <scope>NUCLEOTIDE SEQUENCE [LARGE SCALE GENOMIC DNA]</scope>
    <source>
        <strain evidence="6">kw1407 / UAMH 11150</strain>
    </source>
</reference>
<dbReference type="PANTHER" id="PTHR28518">
    <property type="entry name" value="TRNA-SPLICING ENDONUCLEASE SUBUNIT SEN15"/>
    <property type="match status" value="1"/>
</dbReference>
<evidence type="ECO:0000256" key="1">
    <source>
        <dbReference type="ARBA" id="ARBA00006091"/>
    </source>
</evidence>
<evidence type="ECO:0000313" key="5">
    <source>
        <dbReference type="EMBL" id="EFX00448.1"/>
    </source>
</evidence>
<dbReference type="SUPFAM" id="SSF53032">
    <property type="entry name" value="tRNA-intron endonuclease catalytic domain-like"/>
    <property type="match status" value="1"/>
</dbReference>
<feature type="region of interest" description="Disordered" evidence="3">
    <location>
        <begin position="1"/>
        <end position="62"/>
    </location>
</feature>
<dbReference type="RefSeq" id="XP_014169930.1">
    <property type="nucleotide sequence ID" value="XM_014314455.1"/>
</dbReference>
<dbReference type="Proteomes" id="UP000007796">
    <property type="component" value="Unassembled WGS sequence"/>
</dbReference>
<evidence type="ECO:0000259" key="4">
    <source>
        <dbReference type="Pfam" id="PF09631"/>
    </source>
</evidence>
<feature type="compositionally biased region" description="Polar residues" evidence="3">
    <location>
        <begin position="17"/>
        <end position="32"/>
    </location>
</feature>
<proteinExistence type="inferred from homology"/>
<name>F0XQJ9_GROCL</name>